<dbReference type="OMA" id="NTIMLHA"/>
<dbReference type="SMR" id="B3MMI4"/>
<reference evidence="3 4" key="1">
    <citation type="journal article" date="2007" name="Nature">
        <title>Evolution of genes and genomes on the Drosophila phylogeny.</title>
        <authorList>
            <consortium name="Drosophila 12 Genomes Consortium"/>
            <person name="Clark A.G."/>
            <person name="Eisen M.B."/>
            <person name="Smith D.R."/>
            <person name="Bergman C.M."/>
            <person name="Oliver B."/>
            <person name="Markow T.A."/>
            <person name="Kaufman T.C."/>
            <person name="Kellis M."/>
            <person name="Gelbart W."/>
            <person name="Iyer V.N."/>
            <person name="Pollard D.A."/>
            <person name="Sackton T.B."/>
            <person name="Larracuente A.M."/>
            <person name="Singh N.D."/>
            <person name="Abad J.P."/>
            <person name="Abt D.N."/>
            <person name="Adryan B."/>
            <person name="Aguade M."/>
            <person name="Akashi H."/>
            <person name="Anderson W.W."/>
            <person name="Aquadro C.F."/>
            <person name="Ardell D.H."/>
            <person name="Arguello R."/>
            <person name="Artieri C.G."/>
            <person name="Barbash D.A."/>
            <person name="Barker D."/>
            <person name="Barsanti P."/>
            <person name="Batterham P."/>
            <person name="Batzoglou S."/>
            <person name="Begun D."/>
            <person name="Bhutkar A."/>
            <person name="Blanco E."/>
            <person name="Bosak S.A."/>
            <person name="Bradley R.K."/>
            <person name="Brand A.D."/>
            <person name="Brent M.R."/>
            <person name="Brooks A.N."/>
            <person name="Brown R.H."/>
            <person name="Butlin R.K."/>
            <person name="Caggese C."/>
            <person name="Calvi B.R."/>
            <person name="Bernardo de Carvalho A."/>
            <person name="Caspi A."/>
            <person name="Castrezana S."/>
            <person name="Celniker S.E."/>
            <person name="Chang J.L."/>
            <person name="Chapple C."/>
            <person name="Chatterji S."/>
            <person name="Chinwalla A."/>
            <person name="Civetta A."/>
            <person name="Clifton S.W."/>
            <person name="Comeron J.M."/>
            <person name="Costello J.C."/>
            <person name="Coyne J.A."/>
            <person name="Daub J."/>
            <person name="David R.G."/>
            <person name="Delcher A.L."/>
            <person name="Delehaunty K."/>
            <person name="Do C.B."/>
            <person name="Ebling H."/>
            <person name="Edwards K."/>
            <person name="Eickbush T."/>
            <person name="Evans J.D."/>
            <person name="Filipski A."/>
            <person name="Findeiss S."/>
            <person name="Freyhult E."/>
            <person name="Fulton L."/>
            <person name="Fulton R."/>
            <person name="Garcia A.C."/>
            <person name="Gardiner A."/>
            <person name="Garfield D.A."/>
            <person name="Garvin B.E."/>
            <person name="Gibson G."/>
            <person name="Gilbert D."/>
            <person name="Gnerre S."/>
            <person name="Godfrey J."/>
            <person name="Good R."/>
            <person name="Gotea V."/>
            <person name="Gravely B."/>
            <person name="Greenberg A.J."/>
            <person name="Griffiths-Jones S."/>
            <person name="Gross S."/>
            <person name="Guigo R."/>
            <person name="Gustafson E.A."/>
            <person name="Haerty W."/>
            <person name="Hahn M.W."/>
            <person name="Halligan D.L."/>
            <person name="Halpern A.L."/>
            <person name="Halter G.M."/>
            <person name="Han M.V."/>
            <person name="Heger A."/>
            <person name="Hillier L."/>
            <person name="Hinrichs A.S."/>
            <person name="Holmes I."/>
            <person name="Hoskins R.A."/>
            <person name="Hubisz M.J."/>
            <person name="Hultmark D."/>
            <person name="Huntley M.A."/>
            <person name="Jaffe D.B."/>
            <person name="Jagadeeshan S."/>
            <person name="Jeck W.R."/>
            <person name="Johnson J."/>
            <person name="Jones C.D."/>
            <person name="Jordan W.C."/>
            <person name="Karpen G.H."/>
            <person name="Kataoka E."/>
            <person name="Keightley P.D."/>
            <person name="Kheradpour P."/>
            <person name="Kirkness E.F."/>
            <person name="Koerich L.B."/>
            <person name="Kristiansen K."/>
            <person name="Kudrna D."/>
            <person name="Kulathinal R.J."/>
            <person name="Kumar S."/>
            <person name="Kwok R."/>
            <person name="Lander E."/>
            <person name="Langley C.H."/>
            <person name="Lapoint R."/>
            <person name="Lazzaro B.P."/>
            <person name="Lee S.J."/>
            <person name="Levesque L."/>
            <person name="Li R."/>
            <person name="Lin C.F."/>
            <person name="Lin M.F."/>
            <person name="Lindblad-Toh K."/>
            <person name="Llopart A."/>
            <person name="Long M."/>
            <person name="Low L."/>
            <person name="Lozovsky E."/>
            <person name="Lu J."/>
            <person name="Luo M."/>
            <person name="Machado C.A."/>
            <person name="Makalowski W."/>
            <person name="Marzo M."/>
            <person name="Matsuda M."/>
            <person name="Matzkin L."/>
            <person name="McAllister B."/>
            <person name="McBride C.S."/>
            <person name="McKernan B."/>
            <person name="McKernan K."/>
            <person name="Mendez-Lago M."/>
            <person name="Minx P."/>
            <person name="Mollenhauer M.U."/>
            <person name="Montooth K."/>
            <person name="Mount S.M."/>
            <person name="Mu X."/>
            <person name="Myers E."/>
            <person name="Negre B."/>
            <person name="Newfeld S."/>
            <person name="Nielsen R."/>
            <person name="Noor M.A."/>
            <person name="O'Grady P."/>
            <person name="Pachter L."/>
            <person name="Papaceit M."/>
            <person name="Parisi M.J."/>
            <person name="Parisi M."/>
            <person name="Parts L."/>
            <person name="Pedersen J.S."/>
            <person name="Pesole G."/>
            <person name="Phillippy A.M."/>
            <person name="Ponting C.P."/>
            <person name="Pop M."/>
            <person name="Porcelli D."/>
            <person name="Powell J.R."/>
            <person name="Prohaska S."/>
            <person name="Pruitt K."/>
            <person name="Puig M."/>
            <person name="Quesneville H."/>
            <person name="Ram K.R."/>
            <person name="Rand D."/>
            <person name="Rasmussen M.D."/>
            <person name="Reed L.K."/>
            <person name="Reenan R."/>
            <person name="Reily A."/>
            <person name="Remington K.A."/>
            <person name="Rieger T.T."/>
            <person name="Ritchie M.G."/>
            <person name="Robin C."/>
            <person name="Rogers Y.H."/>
            <person name="Rohde C."/>
            <person name="Rozas J."/>
            <person name="Rubenfield M.J."/>
            <person name="Ruiz A."/>
            <person name="Russo S."/>
            <person name="Salzberg S.L."/>
            <person name="Sanchez-Gracia A."/>
            <person name="Saranga D.J."/>
            <person name="Sato H."/>
            <person name="Schaeffer S.W."/>
            <person name="Schatz M.C."/>
            <person name="Schlenke T."/>
            <person name="Schwartz R."/>
            <person name="Segarra C."/>
            <person name="Singh R.S."/>
            <person name="Sirot L."/>
            <person name="Sirota M."/>
            <person name="Sisneros N.B."/>
            <person name="Smith C.D."/>
            <person name="Smith T.F."/>
            <person name="Spieth J."/>
            <person name="Stage D.E."/>
            <person name="Stark A."/>
            <person name="Stephan W."/>
            <person name="Strausberg R.L."/>
            <person name="Strempel S."/>
            <person name="Sturgill D."/>
            <person name="Sutton G."/>
            <person name="Sutton G.G."/>
            <person name="Tao W."/>
            <person name="Teichmann S."/>
            <person name="Tobari Y.N."/>
            <person name="Tomimura Y."/>
            <person name="Tsolas J.M."/>
            <person name="Valente V.L."/>
            <person name="Venter E."/>
            <person name="Venter J.C."/>
            <person name="Vicario S."/>
            <person name="Vieira F.G."/>
            <person name="Vilella A.J."/>
            <person name="Villasante A."/>
            <person name="Walenz B."/>
            <person name="Wang J."/>
            <person name="Wasserman M."/>
            <person name="Watts T."/>
            <person name="Wilson D."/>
            <person name="Wilson R.K."/>
            <person name="Wing R.A."/>
            <person name="Wolfner M.F."/>
            <person name="Wong A."/>
            <person name="Wong G.K."/>
            <person name="Wu C.I."/>
            <person name="Wu G."/>
            <person name="Yamamoto D."/>
            <person name="Yang H.P."/>
            <person name="Yang S.P."/>
            <person name="Yorke J.A."/>
            <person name="Yoshida K."/>
            <person name="Zdobnov E."/>
            <person name="Zhang P."/>
            <person name="Zhang Y."/>
            <person name="Zimin A.V."/>
            <person name="Baldwin J."/>
            <person name="Abdouelleil A."/>
            <person name="Abdulkadir J."/>
            <person name="Abebe A."/>
            <person name="Abera B."/>
            <person name="Abreu J."/>
            <person name="Acer S.C."/>
            <person name="Aftuck L."/>
            <person name="Alexander A."/>
            <person name="An P."/>
            <person name="Anderson E."/>
            <person name="Anderson S."/>
            <person name="Arachi H."/>
            <person name="Azer M."/>
            <person name="Bachantsang P."/>
            <person name="Barry A."/>
            <person name="Bayul T."/>
            <person name="Berlin A."/>
            <person name="Bessette D."/>
            <person name="Bloom T."/>
            <person name="Blye J."/>
            <person name="Boguslavskiy L."/>
            <person name="Bonnet C."/>
            <person name="Boukhgalter B."/>
            <person name="Bourzgui I."/>
            <person name="Brown A."/>
            <person name="Cahill P."/>
            <person name="Channer S."/>
            <person name="Cheshatsang Y."/>
            <person name="Chuda L."/>
            <person name="Citroen M."/>
            <person name="Collymore A."/>
            <person name="Cooke P."/>
            <person name="Costello M."/>
            <person name="D'Aco K."/>
            <person name="Daza R."/>
            <person name="De Haan G."/>
            <person name="DeGray S."/>
            <person name="DeMaso C."/>
            <person name="Dhargay N."/>
            <person name="Dooley K."/>
            <person name="Dooley E."/>
            <person name="Doricent M."/>
            <person name="Dorje P."/>
            <person name="Dorjee K."/>
            <person name="Dupes A."/>
            <person name="Elong R."/>
            <person name="Falk J."/>
            <person name="Farina A."/>
            <person name="Faro S."/>
            <person name="Ferguson D."/>
            <person name="Fisher S."/>
            <person name="Foley C.D."/>
            <person name="Franke A."/>
            <person name="Friedrich D."/>
            <person name="Gadbois L."/>
            <person name="Gearin G."/>
            <person name="Gearin C.R."/>
            <person name="Giannoukos G."/>
            <person name="Goode T."/>
            <person name="Graham J."/>
            <person name="Grandbois E."/>
            <person name="Grewal S."/>
            <person name="Gyaltsen K."/>
            <person name="Hafez N."/>
            <person name="Hagos B."/>
            <person name="Hall J."/>
            <person name="Henson C."/>
            <person name="Hollinger A."/>
            <person name="Honan T."/>
            <person name="Huard M.D."/>
            <person name="Hughes L."/>
            <person name="Hurhula B."/>
            <person name="Husby M.E."/>
            <person name="Kamat A."/>
            <person name="Kanga B."/>
            <person name="Kashin S."/>
            <person name="Khazanovich D."/>
            <person name="Kisner P."/>
            <person name="Lance K."/>
            <person name="Lara M."/>
            <person name="Lee W."/>
            <person name="Lennon N."/>
            <person name="Letendre F."/>
            <person name="LeVine R."/>
            <person name="Lipovsky A."/>
            <person name="Liu X."/>
            <person name="Liu J."/>
            <person name="Liu S."/>
            <person name="Lokyitsang T."/>
            <person name="Lokyitsang Y."/>
            <person name="Lubonja R."/>
            <person name="Lui A."/>
            <person name="MacDonald P."/>
            <person name="Magnisalis V."/>
            <person name="Maru K."/>
            <person name="Matthews C."/>
            <person name="McCusker W."/>
            <person name="McDonough S."/>
            <person name="Mehta T."/>
            <person name="Meldrim J."/>
            <person name="Meneus L."/>
            <person name="Mihai O."/>
            <person name="Mihalev A."/>
            <person name="Mihova T."/>
            <person name="Mittelman R."/>
            <person name="Mlenga V."/>
            <person name="Montmayeur A."/>
            <person name="Mulrain L."/>
            <person name="Navidi A."/>
            <person name="Naylor J."/>
            <person name="Negash T."/>
            <person name="Nguyen T."/>
            <person name="Nguyen N."/>
            <person name="Nicol R."/>
            <person name="Norbu C."/>
            <person name="Norbu N."/>
            <person name="Novod N."/>
            <person name="O'Neill B."/>
            <person name="Osman S."/>
            <person name="Markiewicz E."/>
            <person name="Oyono O.L."/>
            <person name="Patti C."/>
            <person name="Phunkhang P."/>
            <person name="Pierre F."/>
            <person name="Priest M."/>
            <person name="Raghuraman S."/>
            <person name="Rege F."/>
            <person name="Reyes R."/>
            <person name="Rise C."/>
            <person name="Rogov P."/>
            <person name="Ross K."/>
            <person name="Ryan E."/>
            <person name="Settipalli S."/>
            <person name="Shea T."/>
            <person name="Sherpa N."/>
            <person name="Shi L."/>
            <person name="Shih D."/>
            <person name="Sparrow T."/>
            <person name="Spaulding J."/>
            <person name="Stalker J."/>
            <person name="Stange-Thomann N."/>
            <person name="Stavropoulos S."/>
            <person name="Stone C."/>
            <person name="Strader C."/>
            <person name="Tesfaye S."/>
            <person name="Thomson T."/>
            <person name="Thoulutsang Y."/>
            <person name="Thoulutsang D."/>
            <person name="Topham K."/>
            <person name="Topping I."/>
            <person name="Tsamla T."/>
            <person name="Vassiliev H."/>
            <person name="Vo A."/>
            <person name="Wangchuk T."/>
            <person name="Wangdi T."/>
            <person name="Weiand M."/>
            <person name="Wilkinson J."/>
            <person name="Wilson A."/>
            <person name="Yadav S."/>
            <person name="Young G."/>
            <person name="Yu Q."/>
            <person name="Zembek L."/>
            <person name="Zhong D."/>
            <person name="Zimmer A."/>
            <person name="Zwirko Z."/>
            <person name="Jaffe D.B."/>
            <person name="Alvarez P."/>
            <person name="Brockman W."/>
            <person name="Butler J."/>
            <person name="Chin C."/>
            <person name="Gnerre S."/>
            <person name="Grabherr M."/>
            <person name="Kleber M."/>
            <person name="Mauceli E."/>
            <person name="MacCallum I."/>
        </authorList>
    </citation>
    <scope>NUCLEOTIDE SEQUENCE [LARGE SCALE GENOMIC DNA]</scope>
    <source>
        <strain evidence="4">Tucson 14024-0371.13</strain>
    </source>
</reference>
<evidence type="ECO:0000313" key="3">
    <source>
        <dbReference type="EMBL" id="EDV30930.1"/>
    </source>
</evidence>
<evidence type="ECO:0000313" key="4">
    <source>
        <dbReference type="Proteomes" id="UP000007801"/>
    </source>
</evidence>
<dbReference type="HOGENOM" id="CLU_545456_0_0_1"/>
<name>B3MMI4_DROAN</name>
<dbReference type="eggNOG" id="ENOG502T6HY">
    <property type="taxonomic scope" value="Eukaryota"/>
</dbReference>
<dbReference type="AlphaFoldDB" id="B3MMI4"/>
<sequence length="518" mass="58930">MWPKSPRIRQANTSPLNSISPKGSPRALYTKSSIPGQLKKRRSYGSRYLKKDMILDKENNNQFLNKIPKAVLLTPSSSDNSLSTSTTSSGQPSYMVAPKSSFVKEPSLSTSTVVAPYLTLKRQQTAAMINYRVRKSVSQMDFKEARRTGNYQVVAHVPSPRKMANAELESEESAVAVPAGLEASVAKLVLPLCEGSEGKMSFVVAPEQDARVASLRIFNTIMLHAWRKRREEVRHLSEQVEDYKKSVVKNRNQLHVYNSLFCVEKRRNATLNDQLRQSFRDNAQTKLSYEELSLILVQTRSEKDKLAEELSAKNQDIENLQDIQESLKTELFHVNAEQRKHLEQLTQLQREYQESQFSLEEMKQQLELLHIDLALKRDFIKDLRENMAKLEEVKHGLDDQYSKLLEHSLELEQTLQDKQEQVVTLQNCLAATLGQRIRQCFAQSQVYQHATYRMLHFVAHYMLPGTPPPPPPIIPGAVTKLKGLFSRAPQNGGPMVEDDVLDSDDKDTPSKSLLKLTK</sequence>
<keyword evidence="1" id="KW-0175">Coiled coil</keyword>
<keyword evidence="4" id="KW-1185">Reference proteome</keyword>
<feature type="region of interest" description="Disordered" evidence="2">
    <location>
        <begin position="1"/>
        <end position="30"/>
    </location>
</feature>
<evidence type="ECO:0000256" key="2">
    <source>
        <dbReference type="SAM" id="MobiDB-lite"/>
    </source>
</evidence>
<dbReference type="GeneID" id="6497615"/>
<evidence type="ECO:0000256" key="1">
    <source>
        <dbReference type="SAM" id="Coils"/>
    </source>
</evidence>
<dbReference type="EMBL" id="CH902620">
    <property type="protein sequence ID" value="EDV30930.1"/>
    <property type="molecule type" value="Genomic_DNA"/>
</dbReference>
<feature type="compositionally biased region" description="Acidic residues" evidence="2">
    <location>
        <begin position="496"/>
        <end position="505"/>
    </location>
</feature>
<protein>
    <submittedName>
        <fullName evidence="3">Uncharacterized protein</fullName>
    </submittedName>
</protein>
<feature type="compositionally biased region" description="Low complexity" evidence="2">
    <location>
        <begin position="74"/>
        <end position="89"/>
    </location>
</feature>
<dbReference type="KEGG" id="dan:6497615"/>
<organism evidence="3 4">
    <name type="scientific">Drosophila ananassae</name>
    <name type="common">Fruit fly</name>
    <dbReference type="NCBI Taxonomy" id="7217"/>
    <lineage>
        <taxon>Eukaryota</taxon>
        <taxon>Metazoa</taxon>
        <taxon>Ecdysozoa</taxon>
        <taxon>Arthropoda</taxon>
        <taxon>Hexapoda</taxon>
        <taxon>Insecta</taxon>
        <taxon>Pterygota</taxon>
        <taxon>Neoptera</taxon>
        <taxon>Endopterygota</taxon>
        <taxon>Diptera</taxon>
        <taxon>Brachycera</taxon>
        <taxon>Muscomorpha</taxon>
        <taxon>Ephydroidea</taxon>
        <taxon>Drosophilidae</taxon>
        <taxon>Drosophila</taxon>
        <taxon>Sophophora</taxon>
    </lineage>
</organism>
<dbReference type="PhylomeDB" id="B3MMI4"/>
<feature type="coiled-coil region" evidence="1">
    <location>
        <begin position="289"/>
        <end position="421"/>
    </location>
</feature>
<proteinExistence type="predicted"/>
<dbReference type="OrthoDB" id="7694231at2759"/>
<gene>
    <name evidence="3" type="primary">Dana\GF14796</name>
    <name evidence="3" type="synonym">dana_GLEANR_15562</name>
    <name evidence="3" type="ORF">GF14796</name>
</gene>
<feature type="region of interest" description="Disordered" evidence="2">
    <location>
        <begin position="74"/>
        <end position="93"/>
    </location>
</feature>
<feature type="region of interest" description="Disordered" evidence="2">
    <location>
        <begin position="487"/>
        <end position="518"/>
    </location>
</feature>
<dbReference type="InParanoid" id="B3MMI4"/>
<dbReference type="Proteomes" id="UP000007801">
    <property type="component" value="Unassembled WGS sequence"/>
</dbReference>
<feature type="compositionally biased region" description="Polar residues" evidence="2">
    <location>
        <begin position="10"/>
        <end position="21"/>
    </location>
</feature>
<accession>B3MMI4</accession>